<evidence type="ECO:0008006" key="6">
    <source>
        <dbReference type="Google" id="ProtNLM"/>
    </source>
</evidence>
<feature type="repeat" description="Filamin" evidence="3">
    <location>
        <begin position="70"/>
        <end position="162"/>
    </location>
</feature>
<dbReference type="InterPro" id="IPR013783">
    <property type="entry name" value="Ig-like_fold"/>
</dbReference>
<feature type="repeat" description="Filamin" evidence="3">
    <location>
        <begin position="359"/>
        <end position="456"/>
    </location>
</feature>
<feature type="repeat" description="Filamin" evidence="3">
    <location>
        <begin position="163"/>
        <end position="265"/>
    </location>
</feature>
<evidence type="ECO:0000256" key="3">
    <source>
        <dbReference type="PROSITE-ProRule" id="PRU00087"/>
    </source>
</evidence>
<evidence type="ECO:0000313" key="4">
    <source>
        <dbReference type="EnsemblMetazoa" id="AMAM003482-PA"/>
    </source>
</evidence>
<sequence length="650" mass="69137">QFRVITNGIGKADLAVTITSPSGNRVKAHVIPTAEGFLVNFTPTQLGEYLLSVSFGGTPITPQPFRLQCLVGSDSRKVQASGPGLVRGIINRPAEFMIDTRGAGQGGLGVTVEGPCEAAINCRDNGDGTCNVAYLPTEIGDYTINITFNDDHIAGSPYQAIIVPEPNLNKIRVSGMGIQPHGVVMNAPTDFLVDMSKVGDDVDHSKLSCNIFDPRGNEIPSKLVPSDSADDVFRIMYTPFEAGRHTIELLYDNVPVPGSPFVVNVKSGCDPTRCRAYGPGLEGALTDKLATFTVETRGAGAGGLSLAIEGPSEAKMSCIDNRDGSCDVEYLPTEPGEYDVTIRFADKHIPGSPFRVVVNESTRPEKVKVYGPGIEHGQVYDGMPAQFFIDCGEAGPGKIGVTLSSSEGKPITAQVQDKGEGVYGVTYVAPKEGSVITANVRFADQHVSCSPFVMTVAPAPNDVPVKVYGDATTKKALPASLPAKFQIDAPKVKAKEDINVSIKGPDGKPLVPKMEQEADGTYAVSFVPDECGPYNVSIKCGGKDVLGSPFLLQAIPTGEADKCKMMQSVPVNQEYGKKNHFAVDAREAGTGAVTCKIVSHSEASDVDIDINEKDGFFDIFYVLKDPGDYDLDIKFGGQNIPNGTFTIKVD</sequence>
<dbReference type="FunFam" id="2.60.40.10:FF:000007">
    <property type="entry name" value="Filamin-B isoform C"/>
    <property type="match status" value="1"/>
</dbReference>
<comment type="similarity">
    <text evidence="1">Belongs to the filamin family.</text>
</comment>
<dbReference type="PANTHER" id="PTHR38537:SF8">
    <property type="entry name" value="FILAMIN-A"/>
    <property type="match status" value="1"/>
</dbReference>
<evidence type="ECO:0000256" key="1">
    <source>
        <dbReference type="ARBA" id="ARBA00009238"/>
    </source>
</evidence>
<dbReference type="AlphaFoldDB" id="A0A182SBJ6"/>
<dbReference type="GO" id="GO:0051015">
    <property type="term" value="F:actin filament binding"/>
    <property type="evidence" value="ECO:0007669"/>
    <property type="project" value="InterPro"/>
</dbReference>
<dbReference type="PANTHER" id="PTHR38537">
    <property type="entry name" value="JITTERBUG, ISOFORM N"/>
    <property type="match status" value="1"/>
</dbReference>
<feature type="repeat" description="Filamin" evidence="3">
    <location>
        <begin position="1"/>
        <end position="69"/>
    </location>
</feature>
<feature type="repeat" description="Filamin" evidence="3">
    <location>
        <begin position="555"/>
        <end position="649"/>
    </location>
</feature>
<evidence type="ECO:0000313" key="5">
    <source>
        <dbReference type="Proteomes" id="UP000075901"/>
    </source>
</evidence>
<evidence type="ECO:0000256" key="2">
    <source>
        <dbReference type="ARBA" id="ARBA00022737"/>
    </source>
</evidence>
<feature type="repeat" description="Filamin" evidence="3">
    <location>
        <begin position="457"/>
        <end position="554"/>
    </location>
</feature>
<dbReference type="Pfam" id="PF00630">
    <property type="entry name" value="Filamin"/>
    <property type="match status" value="7"/>
</dbReference>
<dbReference type="SUPFAM" id="SSF81296">
    <property type="entry name" value="E set domains"/>
    <property type="match status" value="7"/>
</dbReference>
<organism evidence="4 5">
    <name type="scientific">Anopheles maculatus</name>
    <dbReference type="NCBI Taxonomy" id="74869"/>
    <lineage>
        <taxon>Eukaryota</taxon>
        <taxon>Metazoa</taxon>
        <taxon>Ecdysozoa</taxon>
        <taxon>Arthropoda</taxon>
        <taxon>Hexapoda</taxon>
        <taxon>Insecta</taxon>
        <taxon>Pterygota</taxon>
        <taxon>Neoptera</taxon>
        <taxon>Endopterygota</taxon>
        <taxon>Diptera</taxon>
        <taxon>Nematocera</taxon>
        <taxon>Culicoidea</taxon>
        <taxon>Culicidae</taxon>
        <taxon>Anophelinae</taxon>
        <taxon>Anopheles</taxon>
        <taxon>Anopheles maculatus group</taxon>
    </lineage>
</organism>
<name>A0A182SBJ6_9DIPT</name>
<dbReference type="SMART" id="SM00557">
    <property type="entry name" value="IG_FLMN"/>
    <property type="match status" value="7"/>
</dbReference>
<dbReference type="GO" id="GO:0030036">
    <property type="term" value="P:actin cytoskeleton organization"/>
    <property type="evidence" value="ECO:0007669"/>
    <property type="project" value="InterPro"/>
</dbReference>
<dbReference type="Gene3D" id="2.60.40.10">
    <property type="entry name" value="Immunoglobulins"/>
    <property type="match status" value="7"/>
</dbReference>
<keyword evidence="2" id="KW-0677">Repeat</keyword>
<dbReference type="FunFam" id="2.60.40.10:FF:000140">
    <property type="entry name" value="FiLamiN (Actin binding protein) homolog"/>
    <property type="match status" value="1"/>
</dbReference>
<reference evidence="4" key="2">
    <citation type="submission" date="2020-05" db="UniProtKB">
        <authorList>
            <consortium name="EnsemblMetazoa"/>
        </authorList>
    </citation>
    <scope>IDENTIFICATION</scope>
    <source>
        <strain evidence="4">maculatus3</strain>
    </source>
</reference>
<feature type="repeat" description="Filamin" evidence="3">
    <location>
        <begin position="266"/>
        <end position="358"/>
    </location>
</feature>
<dbReference type="EnsemblMetazoa" id="AMAM003482-RA">
    <property type="protein sequence ID" value="AMAM003482-PA"/>
    <property type="gene ID" value="AMAM003482"/>
</dbReference>
<keyword evidence="5" id="KW-1185">Reference proteome</keyword>
<dbReference type="InterPro" id="IPR014756">
    <property type="entry name" value="Ig_E-set"/>
</dbReference>
<dbReference type="InterPro" id="IPR017868">
    <property type="entry name" value="Filamin/ABP280_repeat-like"/>
</dbReference>
<dbReference type="Proteomes" id="UP000075901">
    <property type="component" value="Unassembled WGS sequence"/>
</dbReference>
<protein>
    <recommendedName>
        <fullName evidence="6">Filamin</fullName>
    </recommendedName>
</protein>
<accession>A0A182SBJ6</accession>
<dbReference type="PROSITE" id="PS50194">
    <property type="entry name" value="FILAMIN_REPEAT"/>
    <property type="match status" value="7"/>
</dbReference>
<reference evidence="5" key="1">
    <citation type="submission" date="2013-09" db="EMBL/GenBank/DDBJ databases">
        <title>The Genome Sequence of Anopheles maculatus species B.</title>
        <authorList>
            <consortium name="The Broad Institute Genomics Platform"/>
            <person name="Neafsey D.E."/>
            <person name="Besansky N."/>
            <person name="Howell P."/>
            <person name="Walton C."/>
            <person name="Young S.K."/>
            <person name="Zeng Q."/>
            <person name="Gargeya S."/>
            <person name="Fitzgerald M."/>
            <person name="Haas B."/>
            <person name="Abouelleil A."/>
            <person name="Allen A.W."/>
            <person name="Alvarado L."/>
            <person name="Arachchi H.M."/>
            <person name="Berlin A.M."/>
            <person name="Chapman S.B."/>
            <person name="Gainer-Dewar J."/>
            <person name="Goldberg J."/>
            <person name="Griggs A."/>
            <person name="Gujja S."/>
            <person name="Hansen M."/>
            <person name="Howarth C."/>
            <person name="Imamovic A."/>
            <person name="Ireland A."/>
            <person name="Larimer J."/>
            <person name="McCowan C."/>
            <person name="Murphy C."/>
            <person name="Pearson M."/>
            <person name="Poon T.W."/>
            <person name="Priest M."/>
            <person name="Roberts A."/>
            <person name="Saif S."/>
            <person name="Shea T."/>
            <person name="Sisk P."/>
            <person name="Sykes S."/>
            <person name="Wortman J."/>
            <person name="Nusbaum C."/>
            <person name="Birren B."/>
        </authorList>
    </citation>
    <scope>NUCLEOTIDE SEQUENCE [LARGE SCALE GENOMIC DNA]</scope>
    <source>
        <strain evidence="5">maculatus3</strain>
    </source>
</reference>
<dbReference type="InterPro" id="IPR001298">
    <property type="entry name" value="Filamin/ABP280_rpt"/>
</dbReference>
<dbReference type="InterPro" id="IPR044801">
    <property type="entry name" value="Filamin"/>
</dbReference>
<dbReference type="VEuPathDB" id="VectorBase:AMAM003482"/>
<proteinExistence type="inferred from homology"/>